<evidence type="ECO:0000259" key="9">
    <source>
        <dbReference type="Pfam" id="PF08478"/>
    </source>
</evidence>
<dbReference type="InterPro" id="IPR013685">
    <property type="entry name" value="POTRA_FtsQ_type"/>
</dbReference>
<dbReference type="EMBL" id="RYUN01000008">
    <property type="protein sequence ID" value="RYQ19906.1"/>
    <property type="molecule type" value="Genomic_DNA"/>
</dbReference>
<sequence length="421" mass="43934">MAGRSVSSTPSGETPDKPARSMRSGHAAPAKRVARSASSGAGAQAESHRVARSASSGVRAAHGPGCTAKSVASGGGAANHSARASATSKLRKKRASVRSVFAAAGNAVARRRSAKQARTQVKKPRIVEERIGATSPGAFVDANNLPSEDMVAKTLQETAGTIGVATRPKVVDFAARQKEQRKADTRRIAARVAVVCAAMAAVIALVWLLFFSPVLRLEPNNISASGANEWVSNEQIMAIAKRQAGKSLLVVSDSAVEQKLSQIPGVSSATAEKKFPNGLHVSVTAQRPAAMLKEPSGSTMTAVDSKARKLNAVNGAAQSVQGIPVIEVDDVGKALSRRAVQSALVILDALPESMRNAIVKVQANTQDSITTQLDNGISIVWGDDSDLKLKMAIVDKIMNDPNVIGDKKQINVSATARPIIK</sequence>
<keyword evidence="3 7" id="KW-0812">Transmembrane</keyword>
<dbReference type="AlphaFoldDB" id="A0A4Q5A6Y7"/>
<feature type="domain" description="POTRA" evidence="9">
    <location>
        <begin position="221"/>
        <end position="284"/>
    </location>
</feature>
<comment type="caution">
    <text evidence="10">The sequence shown here is derived from an EMBL/GenBank/DDBJ whole genome shotgun (WGS) entry which is preliminary data.</text>
</comment>
<name>A0A4Q5A6Y7_9BIFI</name>
<keyword evidence="2 10" id="KW-0132">Cell division</keyword>
<accession>A0A4Q5A6Y7</accession>
<dbReference type="Gene3D" id="3.10.20.310">
    <property type="entry name" value="membrane protein fhac"/>
    <property type="match status" value="1"/>
</dbReference>
<evidence type="ECO:0000259" key="8">
    <source>
        <dbReference type="Pfam" id="PF03799"/>
    </source>
</evidence>
<evidence type="ECO:0000256" key="5">
    <source>
        <dbReference type="ARBA" id="ARBA00023306"/>
    </source>
</evidence>
<feature type="compositionally biased region" description="Low complexity" evidence="6">
    <location>
        <begin position="35"/>
        <end position="45"/>
    </location>
</feature>
<dbReference type="InterPro" id="IPR050487">
    <property type="entry name" value="FtsQ_DivIB"/>
</dbReference>
<gene>
    <name evidence="10" type="ORF">PG2054B_1214</name>
</gene>
<evidence type="ECO:0000313" key="10">
    <source>
        <dbReference type="EMBL" id="RYQ19906.1"/>
    </source>
</evidence>
<dbReference type="Pfam" id="PF08478">
    <property type="entry name" value="POTRA_1"/>
    <property type="match status" value="1"/>
</dbReference>
<feature type="region of interest" description="Disordered" evidence="6">
    <location>
        <begin position="1"/>
        <end position="96"/>
    </location>
</feature>
<feature type="compositionally biased region" description="Low complexity" evidence="6">
    <location>
        <begin position="52"/>
        <end position="63"/>
    </location>
</feature>
<evidence type="ECO:0000256" key="3">
    <source>
        <dbReference type="ARBA" id="ARBA00022692"/>
    </source>
</evidence>
<feature type="transmembrane region" description="Helical" evidence="7">
    <location>
        <begin position="188"/>
        <end position="210"/>
    </location>
</feature>
<keyword evidence="1" id="KW-1003">Cell membrane</keyword>
<dbReference type="GO" id="GO:0051301">
    <property type="term" value="P:cell division"/>
    <property type="evidence" value="ECO:0007669"/>
    <property type="project" value="UniProtKB-KW"/>
</dbReference>
<keyword evidence="7" id="KW-0472">Membrane</keyword>
<evidence type="ECO:0000256" key="4">
    <source>
        <dbReference type="ARBA" id="ARBA00022989"/>
    </source>
</evidence>
<proteinExistence type="predicted"/>
<dbReference type="PANTHER" id="PTHR37820:SF1">
    <property type="entry name" value="CELL DIVISION PROTEIN FTSQ"/>
    <property type="match status" value="1"/>
</dbReference>
<dbReference type="InterPro" id="IPR005548">
    <property type="entry name" value="Cell_div_FtsQ/DivIB_C"/>
</dbReference>
<dbReference type="GO" id="GO:0005886">
    <property type="term" value="C:plasma membrane"/>
    <property type="evidence" value="ECO:0007669"/>
    <property type="project" value="TreeGrafter"/>
</dbReference>
<evidence type="ECO:0000256" key="7">
    <source>
        <dbReference type="SAM" id="Phobius"/>
    </source>
</evidence>
<dbReference type="Proteomes" id="UP000294221">
    <property type="component" value="Unassembled WGS sequence"/>
</dbReference>
<evidence type="ECO:0000256" key="1">
    <source>
        <dbReference type="ARBA" id="ARBA00022475"/>
    </source>
</evidence>
<dbReference type="Pfam" id="PF03799">
    <property type="entry name" value="FtsQ_DivIB_C"/>
    <property type="match status" value="1"/>
</dbReference>
<keyword evidence="4 7" id="KW-1133">Transmembrane helix</keyword>
<evidence type="ECO:0000256" key="6">
    <source>
        <dbReference type="SAM" id="MobiDB-lite"/>
    </source>
</evidence>
<keyword evidence="5" id="KW-0131">Cell cycle</keyword>
<feature type="compositionally biased region" description="Polar residues" evidence="6">
    <location>
        <begin position="1"/>
        <end position="12"/>
    </location>
</feature>
<feature type="domain" description="Cell division protein FtsQ/DivIB C-terminal" evidence="8">
    <location>
        <begin position="303"/>
        <end position="401"/>
    </location>
</feature>
<evidence type="ECO:0000256" key="2">
    <source>
        <dbReference type="ARBA" id="ARBA00022618"/>
    </source>
</evidence>
<reference evidence="10 11" key="1">
    <citation type="submission" date="2018-12" db="EMBL/GenBank/DDBJ databases">
        <title>Unveiling genomic diversity among members of the Bifidobacterium pseudolongum species, a widely distributed gut commensal of the animal kingdom.</title>
        <authorList>
            <person name="Lugli G.A."/>
            <person name="Duranti S."/>
            <person name="Albert K."/>
            <person name="Mancabelli L."/>
            <person name="Napoli S."/>
            <person name="Viappiani A."/>
            <person name="Anzalone R."/>
            <person name="Longhi G."/>
            <person name="Milani C."/>
            <person name="Turroni F."/>
            <person name="Alessandri G."/>
            <person name="Sela D.A."/>
            <person name="Van Sinderen D."/>
            <person name="Ventura M."/>
        </authorList>
    </citation>
    <scope>NUCLEOTIDE SEQUENCE [LARGE SCALE GENOMIC DNA]</scope>
    <source>
        <strain evidence="10 11">2054B</strain>
    </source>
</reference>
<evidence type="ECO:0000313" key="11">
    <source>
        <dbReference type="Proteomes" id="UP000294221"/>
    </source>
</evidence>
<organism evidence="10 11">
    <name type="scientific">Bifidobacterium pseudolongum subsp. pseudolongum</name>
    <dbReference type="NCBI Taxonomy" id="31954"/>
    <lineage>
        <taxon>Bacteria</taxon>
        <taxon>Bacillati</taxon>
        <taxon>Actinomycetota</taxon>
        <taxon>Actinomycetes</taxon>
        <taxon>Bifidobacteriales</taxon>
        <taxon>Bifidobacteriaceae</taxon>
        <taxon>Bifidobacterium</taxon>
    </lineage>
</organism>
<dbReference type="PANTHER" id="PTHR37820">
    <property type="entry name" value="CELL DIVISION PROTEIN DIVIB"/>
    <property type="match status" value="1"/>
</dbReference>
<protein>
    <submittedName>
        <fullName evidence="10">Cell division protein</fullName>
    </submittedName>
</protein>